<dbReference type="GO" id="GO:0019748">
    <property type="term" value="P:secondary metabolic process"/>
    <property type="evidence" value="ECO:0007669"/>
    <property type="project" value="TreeGrafter"/>
</dbReference>
<evidence type="ECO:0000259" key="7">
    <source>
        <dbReference type="Pfam" id="PF13193"/>
    </source>
</evidence>
<dbReference type="AlphaFoldDB" id="A0A194XU20"/>
<dbReference type="STRING" id="149040.A0A194XU20"/>
<dbReference type="InterPro" id="IPR042099">
    <property type="entry name" value="ANL_N_sf"/>
</dbReference>
<dbReference type="RefSeq" id="XP_018077991.1">
    <property type="nucleotide sequence ID" value="XM_018222140.1"/>
</dbReference>
<dbReference type="Gene3D" id="3.40.50.12780">
    <property type="entry name" value="N-terminal domain of ligase-like"/>
    <property type="match status" value="1"/>
</dbReference>
<dbReference type="Gene3D" id="3.30.300.30">
    <property type="match status" value="1"/>
</dbReference>
<dbReference type="Pfam" id="PF13193">
    <property type="entry name" value="AMP-binding_C"/>
    <property type="match status" value="1"/>
</dbReference>
<proteinExistence type="inferred from homology"/>
<dbReference type="SUPFAM" id="SSF56801">
    <property type="entry name" value="Acetyl-CoA synthetase-like"/>
    <property type="match status" value="1"/>
</dbReference>
<organism evidence="8 9">
    <name type="scientific">Mollisia scopiformis</name>
    <name type="common">Conifer needle endophyte fungus</name>
    <name type="synonym">Phialocephala scopiformis</name>
    <dbReference type="NCBI Taxonomy" id="149040"/>
    <lineage>
        <taxon>Eukaryota</taxon>
        <taxon>Fungi</taxon>
        <taxon>Dikarya</taxon>
        <taxon>Ascomycota</taxon>
        <taxon>Pezizomycotina</taxon>
        <taxon>Leotiomycetes</taxon>
        <taxon>Helotiales</taxon>
        <taxon>Mollisiaceae</taxon>
        <taxon>Mollisia</taxon>
    </lineage>
</organism>
<comment type="similarity">
    <text evidence="2">Belongs to the ATP-dependent AMP-binding enzyme family.</text>
</comment>
<dbReference type="InParanoid" id="A0A194XU20"/>
<evidence type="ECO:0000256" key="2">
    <source>
        <dbReference type="ARBA" id="ARBA00006432"/>
    </source>
</evidence>
<dbReference type="GO" id="GO:0005524">
    <property type="term" value="F:ATP binding"/>
    <property type="evidence" value="ECO:0007669"/>
    <property type="project" value="UniProtKB-KW"/>
</dbReference>
<dbReference type="InterPro" id="IPR000873">
    <property type="entry name" value="AMP-dep_synth/lig_dom"/>
</dbReference>
<dbReference type="EMBL" id="KQ947405">
    <property type="protein sequence ID" value="KUJ23636.1"/>
    <property type="molecule type" value="Genomic_DNA"/>
</dbReference>
<dbReference type="OrthoDB" id="2150604at2759"/>
<evidence type="ECO:0000259" key="6">
    <source>
        <dbReference type="Pfam" id="PF00501"/>
    </source>
</evidence>
<dbReference type="Pfam" id="PF00501">
    <property type="entry name" value="AMP-binding"/>
    <property type="match status" value="1"/>
</dbReference>
<protein>
    <submittedName>
        <fullName evidence="8">Acetyl-CoA synthetase-like protein</fullName>
    </submittedName>
</protein>
<dbReference type="InterPro" id="IPR045851">
    <property type="entry name" value="AMP-bd_C_sf"/>
</dbReference>
<keyword evidence="5" id="KW-0067">ATP-binding</keyword>
<dbReference type="InterPro" id="IPR025110">
    <property type="entry name" value="AMP-bd_C"/>
</dbReference>
<dbReference type="GO" id="GO:0016405">
    <property type="term" value="F:CoA-ligase activity"/>
    <property type="evidence" value="ECO:0007669"/>
    <property type="project" value="TreeGrafter"/>
</dbReference>
<dbReference type="PANTHER" id="PTHR24096:SF317">
    <property type="entry name" value="ADENYLATE-FORMING ENZYME AFEA"/>
    <property type="match status" value="1"/>
</dbReference>
<comment type="pathway">
    <text evidence="1">Secondary metabolite biosynthesis.</text>
</comment>
<keyword evidence="9" id="KW-1185">Reference proteome</keyword>
<evidence type="ECO:0000313" key="9">
    <source>
        <dbReference type="Proteomes" id="UP000070700"/>
    </source>
</evidence>
<evidence type="ECO:0000256" key="5">
    <source>
        <dbReference type="ARBA" id="ARBA00022840"/>
    </source>
</evidence>
<dbReference type="PANTHER" id="PTHR24096">
    <property type="entry name" value="LONG-CHAIN-FATTY-ACID--COA LIGASE"/>
    <property type="match status" value="1"/>
</dbReference>
<accession>A0A194XU20</accession>
<keyword evidence="3" id="KW-0436">Ligase</keyword>
<name>A0A194XU20_MOLSC</name>
<evidence type="ECO:0000256" key="3">
    <source>
        <dbReference type="ARBA" id="ARBA00022598"/>
    </source>
</evidence>
<evidence type="ECO:0000313" key="8">
    <source>
        <dbReference type="EMBL" id="KUJ23636.1"/>
    </source>
</evidence>
<gene>
    <name evidence="8" type="ORF">LY89DRAFT_777348</name>
</gene>
<feature type="domain" description="AMP-dependent synthetase/ligase" evidence="6">
    <location>
        <begin position="30"/>
        <end position="386"/>
    </location>
</feature>
<dbReference type="GeneID" id="28831866"/>
<evidence type="ECO:0000256" key="1">
    <source>
        <dbReference type="ARBA" id="ARBA00005179"/>
    </source>
</evidence>
<sequence>MKHLIIPIKACCVTMDIVSWTFEHEELDSEAPIYIDVNDSTRSISTRQVRTLVRQLVSGFHNHGVKKGDCICVISFNDIHYTSLYLGIIGSGACFTGANPGYTGRELAHHVKITGSKILLTELKTLPVALEAAEECGISHSNVFVLNYQDEAVPSPHQSWNSLLSHGENDWAKIEDPSTPAAFVSTSGTSGLPKAAILPHSYLISQGNFQETMIRKDEKISSLIAVPPFHVFTMPVQHALPLRTGSPAYIMPRFDEGAFVRALGEFNVTQTIVVPPILMALTKRSSSELVSLRKIFVGGSVATYGMQQQLYSKLSPEAKIVQVYGMTEVGWATAWTKGAKDETGSVGQALPGARIRLMATDGRAIEKDSTTGEVQIHTPTSMKGYLNNAAATTEAFTSDGWVRTGDIGYVKDGNWYIIDRTKDLIKVRGWQVSPAEIEAALLEHPDIVDAGVIGVPAADGCGQSPAAFIKKKENSELELKDVRTFLAVRLARYKNVEKVEFVDTIPRNPTGKILRRILRDTRIPDVVTKDMLAAQKYATELKKLEAYNRSRTSMSLDLERSDMKTQDESVTEIDIESDRLKQSIEQIEIPCEPSRKSRKRKCCPASPLEYLRKLRCGIRGRG</sequence>
<keyword evidence="4" id="KW-0547">Nucleotide-binding</keyword>
<dbReference type="KEGG" id="psco:LY89DRAFT_777348"/>
<feature type="domain" description="AMP-binding enzyme C-terminal" evidence="7">
    <location>
        <begin position="436"/>
        <end position="512"/>
    </location>
</feature>
<dbReference type="Proteomes" id="UP000070700">
    <property type="component" value="Unassembled WGS sequence"/>
</dbReference>
<evidence type="ECO:0000256" key="4">
    <source>
        <dbReference type="ARBA" id="ARBA00022741"/>
    </source>
</evidence>
<reference evidence="8 9" key="1">
    <citation type="submission" date="2015-10" db="EMBL/GenBank/DDBJ databases">
        <title>Full genome of DAOMC 229536 Phialocephala scopiformis, a fungal endophyte of spruce producing the potent anti-insectan compound rugulosin.</title>
        <authorList>
            <consortium name="DOE Joint Genome Institute"/>
            <person name="Walker A.K."/>
            <person name="Frasz S.L."/>
            <person name="Seifert K.A."/>
            <person name="Miller J.D."/>
            <person name="Mondo S.J."/>
            <person name="Labutti K."/>
            <person name="Lipzen A."/>
            <person name="Dockter R."/>
            <person name="Kennedy M."/>
            <person name="Grigoriev I.V."/>
            <person name="Spatafora J.W."/>
        </authorList>
    </citation>
    <scope>NUCLEOTIDE SEQUENCE [LARGE SCALE GENOMIC DNA]</scope>
    <source>
        <strain evidence="8 9">CBS 120377</strain>
    </source>
</reference>